<sequence length="453" mass="52142">MKIRKVKWTNHPILGNLELDFVNPVTNHPFSTIVFAGENGSGKTTILETLNTFLCIGSFKPFDMIEYEVNNELYILKPPMIPESNDTFFTRFDVKNDTAENIRSDKVNNPSTIQSDEKDPRSYGCVFSRPRADYKTSKIESVKTNELDKNKYDSDKEDNFTSLKQLIVDIQNQDNEEYYDINTQRESRGEAAMTTSEFEHNSKIFRFKKAFNNFFDKVKYKKVGNIDGEKVILFEKNGVEISIDDLSTGEKQIVFRGAYLLRNINQLNGAIIMVDEPELSMHPKWQKNILRYYKNLFTDNNEVQIAQLFFASHSEGVISEALQDLNDTKVIILKDSMGNISAGSIDAPAVLPYTLAAEINFQAFDVSSTDYHNALYGYIEAEGWKNDYDGHQVKVNYTKLNKNGTTSNLQISKTEKIRHIIHHPENRNNSYSEQELKDSIECMRNYIRAHRTI</sequence>
<dbReference type="InterPro" id="IPR051396">
    <property type="entry name" value="Bact_Antivir_Def_Nuclease"/>
</dbReference>
<gene>
    <name evidence="3" type="ORF">ERS417307_02783</name>
</gene>
<evidence type="ECO:0000256" key="1">
    <source>
        <dbReference type="SAM" id="MobiDB-lite"/>
    </source>
</evidence>
<dbReference type="EMBL" id="CYZF01000008">
    <property type="protein sequence ID" value="CUO94572.1"/>
    <property type="molecule type" value="Genomic_DNA"/>
</dbReference>
<feature type="region of interest" description="Disordered" evidence="1">
    <location>
        <begin position="101"/>
        <end position="121"/>
    </location>
</feature>
<proteinExistence type="predicted"/>
<dbReference type="GO" id="GO:0016887">
    <property type="term" value="F:ATP hydrolysis activity"/>
    <property type="evidence" value="ECO:0007669"/>
    <property type="project" value="InterPro"/>
</dbReference>
<dbReference type="SUPFAM" id="SSF52540">
    <property type="entry name" value="P-loop containing nucleoside triphosphate hydrolases"/>
    <property type="match status" value="1"/>
</dbReference>
<name>A0A174J4C8_BACUN</name>
<dbReference type="InterPro" id="IPR003959">
    <property type="entry name" value="ATPase_AAA_core"/>
</dbReference>
<dbReference type="PANTHER" id="PTHR43581">
    <property type="entry name" value="ATP/GTP PHOSPHATASE"/>
    <property type="match status" value="1"/>
</dbReference>
<dbReference type="PANTHER" id="PTHR43581:SF2">
    <property type="entry name" value="EXCINUCLEASE ATPASE SUBUNIT"/>
    <property type="match status" value="1"/>
</dbReference>
<organism evidence="3 4">
    <name type="scientific">Bacteroides uniformis</name>
    <dbReference type="NCBI Taxonomy" id="820"/>
    <lineage>
        <taxon>Bacteria</taxon>
        <taxon>Pseudomonadati</taxon>
        <taxon>Bacteroidota</taxon>
        <taxon>Bacteroidia</taxon>
        <taxon>Bacteroidales</taxon>
        <taxon>Bacteroidaceae</taxon>
        <taxon>Bacteroides</taxon>
    </lineage>
</organism>
<keyword evidence="3" id="KW-0067">ATP-binding</keyword>
<protein>
    <submittedName>
        <fullName evidence="3">ABC transporter ATP-binding protein</fullName>
    </submittedName>
</protein>
<accession>A0A174J4C8</accession>
<evidence type="ECO:0000313" key="3">
    <source>
        <dbReference type="EMBL" id="CUO94572.1"/>
    </source>
</evidence>
<dbReference type="Pfam" id="PF13304">
    <property type="entry name" value="AAA_21"/>
    <property type="match status" value="1"/>
</dbReference>
<evidence type="ECO:0000259" key="2">
    <source>
        <dbReference type="Pfam" id="PF13304"/>
    </source>
</evidence>
<dbReference type="InterPro" id="IPR027417">
    <property type="entry name" value="P-loop_NTPase"/>
</dbReference>
<dbReference type="RefSeq" id="WP_057088950.1">
    <property type="nucleotide sequence ID" value="NZ_CYZF01000008.1"/>
</dbReference>
<reference evidence="3 4" key="1">
    <citation type="submission" date="2015-09" db="EMBL/GenBank/DDBJ databases">
        <authorList>
            <consortium name="Pathogen Informatics"/>
        </authorList>
    </citation>
    <scope>NUCLEOTIDE SEQUENCE [LARGE SCALE GENOMIC DNA]</scope>
    <source>
        <strain evidence="3 4">2789STDY5608791</strain>
    </source>
</reference>
<dbReference type="AlphaFoldDB" id="A0A174J4C8"/>
<keyword evidence="3" id="KW-0547">Nucleotide-binding</keyword>
<dbReference type="Proteomes" id="UP000095419">
    <property type="component" value="Unassembled WGS sequence"/>
</dbReference>
<dbReference type="Gene3D" id="3.40.50.300">
    <property type="entry name" value="P-loop containing nucleotide triphosphate hydrolases"/>
    <property type="match status" value="1"/>
</dbReference>
<evidence type="ECO:0000313" key="4">
    <source>
        <dbReference type="Proteomes" id="UP000095419"/>
    </source>
</evidence>
<feature type="domain" description="ATPase AAA-type core" evidence="2">
    <location>
        <begin position="34"/>
        <end position="318"/>
    </location>
</feature>
<dbReference type="GO" id="GO:0005524">
    <property type="term" value="F:ATP binding"/>
    <property type="evidence" value="ECO:0007669"/>
    <property type="project" value="UniProtKB-KW"/>
</dbReference>